<dbReference type="Gene3D" id="1.20.1250.20">
    <property type="entry name" value="MFS general substrate transporter like domains"/>
    <property type="match status" value="2"/>
</dbReference>
<feature type="transmembrane region" description="Helical" evidence="5">
    <location>
        <begin position="307"/>
        <end position="338"/>
    </location>
</feature>
<name>I3ZBW5_TERRK</name>
<protein>
    <submittedName>
        <fullName evidence="7">Sugar phosphate permease</fullName>
    </submittedName>
</protein>
<keyword evidence="8" id="KW-1185">Reference proteome</keyword>
<evidence type="ECO:0000256" key="1">
    <source>
        <dbReference type="ARBA" id="ARBA00004141"/>
    </source>
</evidence>
<evidence type="ECO:0000259" key="6">
    <source>
        <dbReference type="PROSITE" id="PS50850"/>
    </source>
</evidence>
<gene>
    <name evidence="7" type="ordered locus">Terro_0384</name>
</gene>
<comment type="subcellular location">
    <subcellularLocation>
        <location evidence="1">Membrane</location>
        <topology evidence="1">Multi-pass membrane protein</topology>
    </subcellularLocation>
</comment>
<feature type="transmembrane region" description="Helical" evidence="5">
    <location>
        <begin position="91"/>
        <end position="109"/>
    </location>
</feature>
<feature type="transmembrane region" description="Helical" evidence="5">
    <location>
        <begin position="129"/>
        <end position="146"/>
    </location>
</feature>
<sequence length="424" mass="45230">MPAAPATALDTPIVEDARSSSYRWWLIAMLWCVCFCNYADRQAISSIFPLLRSDLSLSDLQLGIIASSFMWMYAVAGPVAGWLSDRVSPRTVILGALIFWSAVTAGTAISHDFGMMVFFRTLGGLGEAFYFPAAMALIGLYHSAATRSRAMALHQSSVYAGTIGGGALSATIAQSHGWRSSFVVFGVAGVLLGLVLFLLLRRPPARALATETTTDQNFLHGVRDTLRSGRVVTLIGVFIGANFVAVVFLTWLPTYLFTKFHLSLARAGFSSTAYLQMASVTGVLLGGVLADKFAVRRVGGRQMIQAFGLLMGVPFIFLTGWSLSMAGLIVGMIGFGFFKGMYDANIWASLYDVIPVERRGVAAGTMNSLGWLGGGFAPILIAAAAGRFGMSVCLSATSAIYLGLGVVLLVLVRNLRRSAPKLAA</sequence>
<dbReference type="Proteomes" id="UP000006056">
    <property type="component" value="Chromosome"/>
</dbReference>
<feature type="transmembrane region" description="Helical" evidence="5">
    <location>
        <begin position="182"/>
        <end position="200"/>
    </location>
</feature>
<evidence type="ECO:0000256" key="3">
    <source>
        <dbReference type="ARBA" id="ARBA00022989"/>
    </source>
</evidence>
<dbReference type="PANTHER" id="PTHR11662:SF399">
    <property type="entry name" value="FI19708P1-RELATED"/>
    <property type="match status" value="1"/>
</dbReference>
<keyword evidence="2 5" id="KW-0812">Transmembrane</keyword>
<evidence type="ECO:0000256" key="2">
    <source>
        <dbReference type="ARBA" id="ARBA00022692"/>
    </source>
</evidence>
<feature type="transmembrane region" description="Helical" evidence="5">
    <location>
        <begin position="388"/>
        <end position="412"/>
    </location>
</feature>
<dbReference type="HOGENOM" id="CLU_001265_5_12_0"/>
<feature type="transmembrane region" description="Helical" evidence="5">
    <location>
        <begin position="60"/>
        <end position="84"/>
    </location>
</feature>
<dbReference type="InterPro" id="IPR020846">
    <property type="entry name" value="MFS_dom"/>
</dbReference>
<feature type="domain" description="Major facilitator superfamily (MFS) profile" evidence="6">
    <location>
        <begin position="26"/>
        <end position="417"/>
    </location>
</feature>
<evidence type="ECO:0000313" key="8">
    <source>
        <dbReference type="Proteomes" id="UP000006056"/>
    </source>
</evidence>
<evidence type="ECO:0000256" key="5">
    <source>
        <dbReference type="SAM" id="Phobius"/>
    </source>
</evidence>
<dbReference type="eggNOG" id="COG2271">
    <property type="taxonomic scope" value="Bacteria"/>
</dbReference>
<evidence type="ECO:0000256" key="4">
    <source>
        <dbReference type="ARBA" id="ARBA00023136"/>
    </source>
</evidence>
<feature type="transmembrane region" description="Helical" evidence="5">
    <location>
        <begin position="231"/>
        <end position="253"/>
    </location>
</feature>
<proteinExistence type="predicted"/>
<keyword evidence="4 5" id="KW-0472">Membrane</keyword>
<feature type="transmembrane region" description="Helical" evidence="5">
    <location>
        <begin position="158"/>
        <end position="176"/>
    </location>
</feature>
<dbReference type="GO" id="GO:0016020">
    <property type="term" value="C:membrane"/>
    <property type="evidence" value="ECO:0007669"/>
    <property type="project" value="UniProtKB-SubCell"/>
</dbReference>
<dbReference type="SUPFAM" id="SSF103473">
    <property type="entry name" value="MFS general substrate transporter"/>
    <property type="match status" value="1"/>
</dbReference>
<reference evidence="7 8" key="1">
    <citation type="submission" date="2012-06" db="EMBL/GenBank/DDBJ databases">
        <title>Complete genome of Terriglobus roseus DSM 18391.</title>
        <authorList>
            <consortium name="US DOE Joint Genome Institute (JGI-PGF)"/>
            <person name="Lucas S."/>
            <person name="Copeland A."/>
            <person name="Lapidus A."/>
            <person name="Glavina del Rio T."/>
            <person name="Dalin E."/>
            <person name="Tice H."/>
            <person name="Bruce D."/>
            <person name="Goodwin L."/>
            <person name="Pitluck S."/>
            <person name="Peters L."/>
            <person name="Mikhailova N."/>
            <person name="Munk A.C.C."/>
            <person name="Kyrpides N."/>
            <person name="Mavromatis K."/>
            <person name="Ivanova N."/>
            <person name="Brettin T."/>
            <person name="Detter J.C."/>
            <person name="Han C."/>
            <person name="Larimer F."/>
            <person name="Land M."/>
            <person name="Hauser L."/>
            <person name="Markowitz V."/>
            <person name="Cheng J.-F."/>
            <person name="Hugenholtz P."/>
            <person name="Woyke T."/>
            <person name="Wu D."/>
            <person name="Brambilla E."/>
            <person name="Klenk H.-P."/>
            <person name="Eisen J.A."/>
        </authorList>
    </citation>
    <scope>NUCLEOTIDE SEQUENCE [LARGE SCALE GENOMIC DNA]</scope>
    <source>
        <strain evidence="8">DSM 18391 / NRRL B-41598 / KBS 63</strain>
    </source>
</reference>
<dbReference type="RefSeq" id="WP_014784302.1">
    <property type="nucleotide sequence ID" value="NC_018014.1"/>
</dbReference>
<dbReference type="InterPro" id="IPR036259">
    <property type="entry name" value="MFS_trans_sf"/>
</dbReference>
<dbReference type="STRING" id="926566.Terro_0384"/>
<dbReference type="GO" id="GO:0022857">
    <property type="term" value="F:transmembrane transporter activity"/>
    <property type="evidence" value="ECO:0007669"/>
    <property type="project" value="InterPro"/>
</dbReference>
<feature type="transmembrane region" description="Helical" evidence="5">
    <location>
        <begin position="273"/>
        <end position="295"/>
    </location>
</feature>
<dbReference type="InterPro" id="IPR011701">
    <property type="entry name" value="MFS"/>
</dbReference>
<dbReference type="PANTHER" id="PTHR11662">
    <property type="entry name" value="SOLUTE CARRIER FAMILY 17"/>
    <property type="match status" value="1"/>
</dbReference>
<dbReference type="PROSITE" id="PS50850">
    <property type="entry name" value="MFS"/>
    <property type="match status" value="1"/>
</dbReference>
<dbReference type="InterPro" id="IPR050382">
    <property type="entry name" value="MFS_Na/Anion_cotransporter"/>
</dbReference>
<dbReference type="AlphaFoldDB" id="I3ZBW5"/>
<dbReference type="KEGG" id="trs:Terro_0384"/>
<dbReference type="EMBL" id="CP003379">
    <property type="protein sequence ID" value="AFL86733.1"/>
    <property type="molecule type" value="Genomic_DNA"/>
</dbReference>
<evidence type="ECO:0000313" key="7">
    <source>
        <dbReference type="EMBL" id="AFL86733.1"/>
    </source>
</evidence>
<accession>I3ZBW5</accession>
<dbReference type="Pfam" id="PF07690">
    <property type="entry name" value="MFS_1"/>
    <property type="match status" value="1"/>
</dbReference>
<keyword evidence="3 5" id="KW-1133">Transmembrane helix</keyword>
<organism evidence="7 8">
    <name type="scientific">Terriglobus roseus (strain DSM 18391 / NRRL B-41598 / KBS 63)</name>
    <dbReference type="NCBI Taxonomy" id="926566"/>
    <lineage>
        <taxon>Bacteria</taxon>
        <taxon>Pseudomonadati</taxon>
        <taxon>Acidobacteriota</taxon>
        <taxon>Terriglobia</taxon>
        <taxon>Terriglobales</taxon>
        <taxon>Acidobacteriaceae</taxon>
        <taxon>Terriglobus</taxon>
    </lineage>
</organism>